<keyword evidence="4 6" id="KW-0472">Membrane</keyword>
<keyword evidence="3 6" id="KW-1133">Transmembrane helix</keyword>
<dbReference type="EMBL" id="JAGYPE020000014">
    <property type="protein sequence ID" value="MCH6265959.1"/>
    <property type="molecule type" value="Genomic_DNA"/>
</dbReference>
<feature type="transmembrane region" description="Helical" evidence="6">
    <location>
        <begin position="614"/>
        <end position="631"/>
    </location>
</feature>
<dbReference type="InterPro" id="IPR017500">
    <property type="entry name" value="Phage_infect_YhgE_N"/>
</dbReference>
<feature type="domain" description="ABC-2 type transporter transmembrane" evidence="8">
    <location>
        <begin position="24"/>
        <end position="158"/>
    </location>
</feature>
<evidence type="ECO:0000313" key="11">
    <source>
        <dbReference type="Proteomes" id="UP000677265"/>
    </source>
</evidence>
<feature type="transmembrane region" description="Helical" evidence="6">
    <location>
        <begin position="554"/>
        <end position="576"/>
    </location>
</feature>
<comment type="subcellular location">
    <subcellularLocation>
        <location evidence="1">Membrane</location>
        <topology evidence="1">Multi-pass membrane protein</topology>
    </subcellularLocation>
</comment>
<evidence type="ECO:0000256" key="3">
    <source>
        <dbReference type="ARBA" id="ARBA00022989"/>
    </source>
</evidence>
<comment type="caution">
    <text evidence="9">The sequence shown here is derived from an EMBL/GenBank/DDBJ whole genome shotgun (WGS) entry which is preliminary data.</text>
</comment>
<feature type="transmembrane region" description="Helical" evidence="6">
    <location>
        <begin position="509"/>
        <end position="534"/>
    </location>
</feature>
<evidence type="ECO:0000256" key="1">
    <source>
        <dbReference type="ARBA" id="ARBA00004141"/>
    </source>
</evidence>
<accession>A0A942SWS3</accession>
<feature type="transmembrane region" description="Helical" evidence="6">
    <location>
        <begin position="585"/>
        <end position="608"/>
    </location>
</feature>
<dbReference type="InterPro" id="IPR017501">
    <property type="entry name" value="Phage_infect_YhgE_C"/>
</dbReference>
<feature type="domain" description="ABC-2 type transporter transmembrane" evidence="7">
    <location>
        <begin position="542"/>
        <end position="658"/>
    </location>
</feature>
<dbReference type="InterPro" id="IPR013525">
    <property type="entry name" value="ABC2_TM"/>
</dbReference>
<dbReference type="InterPro" id="IPR051328">
    <property type="entry name" value="T7SS_ABC-Transporter"/>
</dbReference>
<evidence type="ECO:0000259" key="7">
    <source>
        <dbReference type="Pfam" id="PF01061"/>
    </source>
</evidence>
<evidence type="ECO:0000256" key="5">
    <source>
        <dbReference type="SAM" id="Coils"/>
    </source>
</evidence>
<evidence type="ECO:0000256" key="6">
    <source>
        <dbReference type="SAM" id="Phobius"/>
    </source>
</evidence>
<protein>
    <submittedName>
        <fullName evidence="9">YhgE/Pip domain-containing protein</fullName>
    </submittedName>
</protein>
<dbReference type="PANTHER" id="PTHR43077:SF10">
    <property type="entry name" value="TRANSPORT PERMEASE PROTEIN"/>
    <property type="match status" value="1"/>
</dbReference>
<dbReference type="PANTHER" id="PTHR43077">
    <property type="entry name" value="TRANSPORT PERMEASE YVFS-RELATED"/>
    <property type="match status" value="1"/>
</dbReference>
<keyword evidence="2 6" id="KW-0812">Transmembrane</keyword>
<feature type="transmembrane region" description="Helical" evidence="6">
    <location>
        <begin position="672"/>
        <end position="693"/>
    </location>
</feature>
<evidence type="ECO:0000256" key="4">
    <source>
        <dbReference type="ARBA" id="ARBA00023136"/>
    </source>
</evidence>
<dbReference type="GO" id="GO:0016020">
    <property type="term" value="C:membrane"/>
    <property type="evidence" value="ECO:0007669"/>
    <property type="project" value="UniProtKB-SubCell"/>
</dbReference>
<dbReference type="GO" id="GO:0140359">
    <property type="term" value="F:ABC-type transporter activity"/>
    <property type="evidence" value="ECO:0007669"/>
    <property type="project" value="InterPro"/>
</dbReference>
<keyword evidence="11" id="KW-1185">Reference proteome</keyword>
<sequence>MKILRIYQDDIKSVTTNWAAALVIIALMFLPSLYAWFNIKASWDPYGHTGGIPIAVVNEDNGTVLRGKKINIGKEVVNSLKQNKSLGWDFVDAKKADQGVKHGDYFASITIPNDFSEKIGTVLSDNPQKPVLIYVVNEKINAIAPKITAKGATGIKEQISKNFVKTANGVIFDIFNRLGIELQKNLPDIEKLKTMIFWLNDHLAEAENIINTANQDADQAEKIVADLQVKLNEVDSIMGRAQQLSGQLTTFFDSNQETFENLAPAVKQNLIYMEQTAADVEQVTGILLSNTDSSEERQSALNDGITRLTALIRAETLLINLLNQINDLGTAPLFANEITQLNKQKDSAESLLSNLKTIQSLGTPSQDLLVRTNRIASDLSSGLTQLVNQYDSKIARKFAQISAAAKQVPVNANEFFTNADQTLSQIKKILQDAAAGIAIGKRDLALIKRDFPAVKQKITNLANQIREFEKTEDIRDIIDLLRNDVKKESDFFAEPVLLKEKRLFPIPNYGSAMSPFFTTLALWVGATLLISLIPVEISGLPGTYHPNHVYLGRFLTFLTIALCQSLIVTAGDILLLKTYVVDKPWFILFGLLISAIFMLITYTLVSIFGNVGKGLAIVFLVLQISGAGGTFPVQVMPSFFQKLHPFLPFTYAISLMREAVGGIEWDVAKHDLAILSVMTAITLIFGLVLKGPIEKYGGTLQKKAKESRLIH</sequence>
<evidence type="ECO:0000313" key="10">
    <source>
        <dbReference type="EMBL" id="MCH6265959.1"/>
    </source>
</evidence>
<name>A0A942SWS3_9BACI</name>
<reference evidence="9" key="1">
    <citation type="submission" date="2021-05" db="EMBL/GenBank/DDBJ databases">
        <title>Novel Bacillus species.</title>
        <authorList>
            <person name="Liu G."/>
        </authorList>
    </citation>
    <scope>NUCLEOTIDE SEQUENCE</scope>
    <source>
        <strain evidence="9 11">FJAT-50051</strain>
    </source>
</reference>
<evidence type="ECO:0000313" key="9">
    <source>
        <dbReference type="EMBL" id="MBS4181277.1"/>
    </source>
</evidence>
<dbReference type="Proteomes" id="UP000677265">
    <property type="component" value="Unassembled WGS sequence"/>
</dbReference>
<dbReference type="NCBIfam" id="TIGR03061">
    <property type="entry name" value="pip_yhgE_Nterm"/>
    <property type="match status" value="1"/>
</dbReference>
<organism evidence="9">
    <name type="scientific">Neobacillus citreus</name>
    <dbReference type="NCBI Taxonomy" id="2833578"/>
    <lineage>
        <taxon>Bacteria</taxon>
        <taxon>Bacillati</taxon>
        <taxon>Bacillota</taxon>
        <taxon>Bacilli</taxon>
        <taxon>Bacillales</taxon>
        <taxon>Bacillaceae</taxon>
        <taxon>Neobacillus</taxon>
    </lineage>
</organism>
<dbReference type="Gene3D" id="3.40.1710.10">
    <property type="entry name" value="abc type-2 transporter like domain"/>
    <property type="match status" value="1"/>
</dbReference>
<evidence type="ECO:0000259" key="8">
    <source>
        <dbReference type="Pfam" id="PF12698"/>
    </source>
</evidence>
<feature type="transmembrane region" description="Helical" evidence="6">
    <location>
        <begin position="18"/>
        <end position="37"/>
    </location>
</feature>
<feature type="coiled-coil region" evidence="5">
    <location>
        <begin position="203"/>
        <end position="230"/>
    </location>
</feature>
<dbReference type="Pfam" id="PF12698">
    <property type="entry name" value="ABC2_membrane_3"/>
    <property type="match status" value="1"/>
</dbReference>
<dbReference type="NCBIfam" id="TIGR03062">
    <property type="entry name" value="pip_yhgE_Cterm"/>
    <property type="match status" value="1"/>
</dbReference>
<dbReference type="AlphaFoldDB" id="A0A942SWS3"/>
<evidence type="ECO:0000256" key="2">
    <source>
        <dbReference type="ARBA" id="ARBA00022692"/>
    </source>
</evidence>
<gene>
    <name evidence="10" type="ORF">KHB02_010530</name>
    <name evidence="9" type="ORF">KHB02_07665</name>
</gene>
<keyword evidence="5" id="KW-0175">Coiled coil</keyword>
<proteinExistence type="predicted"/>
<dbReference type="Pfam" id="PF01061">
    <property type="entry name" value="ABC2_membrane"/>
    <property type="match status" value="1"/>
</dbReference>
<dbReference type="RefSeq" id="WP_213141134.1">
    <property type="nucleotide sequence ID" value="NZ_JAGYPE020000014.1"/>
</dbReference>
<dbReference type="EMBL" id="JAGYPE010000001">
    <property type="protein sequence ID" value="MBS4181277.1"/>
    <property type="molecule type" value="Genomic_DNA"/>
</dbReference>